<dbReference type="Pfam" id="PF03235">
    <property type="entry name" value="GmrSD_N"/>
    <property type="match status" value="1"/>
</dbReference>
<dbReference type="EMBL" id="JGDM01000187">
    <property type="protein sequence ID" value="EXZ41745.1"/>
    <property type="molecule type" value="Genomic_DNA"/>
</dbReference>
<name>A0A015Y5M7_BACFG</name>
<feature type="non-terminal residue" evidence="2">
    <location>
        <position position="115"/>
    </location>
</feature>
<accession>A0A015Y5M7</accession>
<evidence type="ECO:0000313" key="2">
    <source>
        <dbReference type="EMBL" id="EXZ41745.1"/>
    </source>
</evidence>
<dbReference type="AlphaFoldDB" id="A0A015Y5M7"/>
<dbReference type="RefSeq" id="WP_032571907.1">
    <property type="nucleotide sequence ID" value="NZ_JGDM01000187.1"/>
</dbReference>
<dbReference type="PANTHER" id="PTHR37292:SF2">
    <property type="entry name" value="DUF262 DOMAIN-CONTAINING PROTEIN"/>
    <property type="match status" value="1"/>
</dbReference>
<reference evidence="2 3" key="1">
    <citation type="submission" date="2014-02" db="EMBL/GenBank/DDBJ databases">
        <authorList>
            <person name="Sears C."/>
            <person name="Carroll K."/>
            <person name="Sack B.R."/>
            <person name="Qadri F."/>
            <person name="Myers L.L."/>
            <person name="Chung G.-T."/>
            <person name="Escheverria P."/>
            <person name="Fraser C.M."/>
            <person name="Sadzewicz L."/>
            <person name="Shefchek K.A."/>
            <person name="Tallon L."/>
            <person name="Das S.P."/>
            <person name="Daugherty S."/>
            <person name="Mongodin E.F."/>
        </authorList>
    </citation>
    <scope>NUCLEOTIDE SEQUENCE [LARGE SCALE GENOMIC DNA]</scope>
    <source>
        <strain evidence="2 3">2-F-2 #4</strain>
    </source>
</reference>
<sequence>MGSINIKSEREYLREIYTKINNGKYAIPVFQRDYVWKKEQVLDLFDSISKGYPIGTIILWKPTDDFVKKSKDILTDEKKDTPAPEYYVLDGRQRLTTFYGCVLDNSNKKDYFKLG</sequence>
<dbReference type="Proteomes" id="UP000022272">
    <property type="component" value="Unassembled WGS sequence"/>
</dbReference>
<evidence type="ECO:0000313" key="3">
    <source>
        <dbReference type="Proteomes" id="UP000022272"/>
    </source>
</evidence>
<protein>
    <recommendedName>
        <fullName evidence="1">GmrSD restriction endonucleases N-terminal domain-containing protein</fullName>
    </recommendedName>
</protein>
<gene>
    <name evidence="2" type="ORF">M076_5144</name>
</gene>
<dbReference type="InterPro" id="IPR004919">
    <property type="entry name" value="GmrSD_N"/>
</dbReference>
<comment type="caution">
    <text evidence="2">The sequence shown here is derived from an EMBL/GenBank/DDBJ whole genome shotgun (WGS) entry which is preliminary data.</text>
</comment>
<organism evidence="2 3">
    <name type="scientific">Bacteroides fragilis str. 2-F-2 #4</name>
    <dbReference type="NCBI Taxonomy" id="1339280"/>
    <lineage>
        <taxon>Bacteria</taxon>
        <taxon>Pseudomonadati</taxon>
        <taxon>Bacteroidota</taxon>
        <taxon>Bacteroidia</taxon>
        <taxon>Bacteroidales</taxon>
        <taxon>Bacteroidaceae</taxon>
        <taxon>Bacteroides</taxon>
    </lineage>
</organism>
<feature type="domain" description="GmrSD restriction endonucleases N-terminal" evidence="1">
    <location>
        <begin position="14"/>
        <end position="104"/>
    </location>
</feature>
<proteinExistence type="predicted"/>
<dbReference type="PANTHER" id="PTHR37292">
    <property type="entry name" value="VNG6097C"/>
    <property type="match status" value="1"/>
</dbReference>
<evidence type="ECO:0000259" key="1">
    <source>
        <dbReference type="Pfam" id="PF03235"/>
    </source>
</evidence>